<dbReference type="InterPro" id="IPR002178">
    <property type="entry name" value="PTS_EIIA_type-2_dom"/>
</dbReference>
<dbReference type="InterPro" id="IPR016152">
    <property type="entry name" value="PTrfase/Anion_transptr"/>
</dbReference>
<dbReference type="Pfam" id="PF00359">
    <property type="entry name" value="PTS_EIIA_2"/>
    <property type="match status" value="1"/>
</dbReference>
<name>A0AAI8GUS1_MAMSC</name>
<proteinExistence type="predicted"/>
<dbReference type="KEGG" id="sscu:CEP64_11050"/>
<organism evidence="3 4">
    <name type="scientific">Mammaliicoccus sciuri</name>
    <name type="common">Staphylococcus sciuri</name>
    <dbReference type="NCBI Taxonomy" id="1296"/>
    <lineage>
        <taxon>Bacteria</taxon>
        <taxon>Bacillati</taxon>
        <taxon>Bacillota</taxon>
        <taxon>Bacilli</taxon>
        <taxon>Bacillales</taxon>
        <taxon>Staphylococcaceae</taxon>
        <taxon>Mammaliicoccus</taxon>
    </lineage>
</organism>
<dbReference type="PANTHER" id="PTHR47738">
    <property type="entry name" value="PTS SYSTEM FRUCTOSE-LIKE EIIA COMPONENT-RELATED"/>
    <property type="match status" value="1"/>
</dbReference>
<reference evidence="4" key="1">
    <citation type="submission" date="2017-06" db="EMBL/GenBank/DDBJ databases">
        <title>FDA dAtabase for Regulatory Grade micrObial Sequences (FDA-ARGOS): Supporting development and validation of Infectious Disease Dx tests.</title>
        <authorList>
            <person name="Goldberg B."/>
            <person name="Campos J."/>
            <person name="Tallon L."/>
            <person name="Sadzewicz L."/>
            <person name="Sengamalay N."/>
            <person name="Ott S."/>
            <person name="Godinez A."/>
            <person name="Nagaraj S."/>
            <person name="Vavikolanu K."/>
            <person name="Nadendla S."/>
            <person name="George J."/>
            <person name="Geyer C."/>
            <person name="Sichtig H."/>
        </authorList>
    </citation>
    <scope>NUCLEOTIDE SEQUENCE [LARGE SCALE GENOMIC DNA]</scope>
    <source>
        <strain evidence="4">FDAARGOS_285</strain>
    </source>
</reference>
<dbReference type="Gene3D" id="3.40.930.10">
    <property type="entry name" value="Mannitol-specific EII, Chain A"/>
    <property type="match status" value="1"/>
</dbReference>
<dbReference type="Proteomes" id="UP000197058">
    <property type="component" value="Chromosome"/>
</dbReference>
<gene>
    <name evidence="3" type="ORF">CEP64_11050</name>
</gene>
<sequence length="127" mass="14938">MNESLFYEINTTNAMYQDVIEEIGSQLKKNQYIQSESVFIEEVHEREHHGNIEIFPEVILPHIQSENILKTKIFLIKSETNIINWHDQSLKLIILLNLKPQEDQAVLQDIKAFMRNLADEDFVESLI</sequence>
<accession>A0AAI8GUS1</accession>
<evidence type="ECO:0000313" key="3">
    <source>
        <dbReference type="EMBL" id="ASE35116.1"/>
    </source>
</evidence>
<protein>
    <recommendedName>
        <fullName evidence="2">PTS EIIA type-2 domain-containing protein</fullName>
    </recommendedName>
</protein>
<dbReference type="SUPFAM" id="SSF55804">
    <property type="entry name" value="Phoshotransferase/anion transport protein"/>
    <property type="match status" value="1"/>
</dbReference>
<evidence type="ECO:0000259" key="2">
    <source>
        <dbReference type="PROSITE" id="PS51094"/>
    </source>
</evidence>
<dbReference type="PANTHER" id="PTHR47738:SF2">
    <property type="entry name" value="PTS SYSTEM FRUCTOSE-LIKE EIIA COMPONENT"/>
    <property type="match status" value="1"/>
</dbReference>
<dbReference type="RefSeq" id="WP_058590818.1">
    <property type="nucleotide sequence ID" value="NZ_CP022046.2"/>
</dbReference>
<evidence type="ECO:0000313" key="4">
    <source>
        <dbReference type="Proteomes" id="UP000197058"/>
    </source>
</evidence>
<dbReference type="AlphaFoldDB" id="A0AAI8GUS1"/>
<dbReference type="PROSITE" id="PS51094">
    <property type="entry name" value="PTS_EIIA_TYPE_2"/>
    <property type="match status" value="1"/>
</dbReference>
<dbReference type="InterPro" id="IPR051541">
    <property type="entry name" value="PTS_SugarTrans_NitroReg"/>
</dbReference>
<feature type="domain" description="PTS EIIA type-2" evidence="2">
    <location>
        <begin position="1"/>
        <end position="127"/>
    </location>
</feature>
<comment type="subunit">
    <text evidence="1">Homodimer or homotrimer. Seems to be a monomer when not phosphorylated.</text>
</comment>
<dbReference type="EMBL" id="CP022046">
    <property type="protein sequence ID" value="ASE35116.1"/>
    <property type="molecule type" value="Genomic_DNA"/>
</dbReference>
<evidence type="ECO:0000256" key="1">
    <source>
        <dbReference type="ARBA" id="ARBA00011798"/>
    </source>
</evidence>